<reference evidence="4" key="1">
    <citation type="submission" date="2016-10" db="EMBL/GenBank/DDBJ databases">
        <authorList>
            <person name="Varghese N."/>
        </authorList>
    </citation>
    <scope>NUCLEOTIDE SEQUENCE [LARGE SCALE GENOMIC DNA]</scope>
    <source>
        <strain evidence="4">DSM 17980</strain>
    </source>
</reference>
<organism evidence="3 4">
    <name type="scientific">Alicyclobacillus macrosporangiidus</name>
    <dbReference type="NCBI Taxonomy" id="392015"/>
    <lineage>
        <taxon>Bacteria</taxon>
        <taxon>Bacillati</taxon>
        <taxon>Bacillota</taxon>
        <taxon>Bacilli</taxon>
        <taxon>Bacillales</taxon>
        <taxon>Alicyclobacillaceae</taxon>
        <taxon>Alicyclobacillus</taxon>
    </lineage>
</organism>
<evidence type="ECO:0008006" key="5">
    <source>
        <dbReference type="Google" id="ProtNLM"/>
    </source>
</evidence>
<dbReference type="Pfam" id="PF22747">
    <property type="entry name" value="Zn_ribbon_DUF2089"/>
    <property type="match status" value="1"/>
</dbReference>
<evidence type="ECO:0000313" key="4">
    <source>
        <dbReference type="Proteomes" id="UP000183508"/>
    </source>
</evidence>
<feature type="domain" description="DUF2089" evidence="1">
    <location>
        <begin position="42"/>
        <end position="88"/>
    </location>
</feature>
<dbReference type="InterPro" id="IPR042070">
    <property type="entry name" value="PucR_C-HTH_sf"/>
</dbReference>
<dbReference type="AlphaFoldDB" id="A0A1I7L3Q8"/>
<dbReference type="InterPro" id="IPR018658">
    <property type="entry name" value="DUF2089"/>
</dbReference>
<evidence type="ECO:0000313" key="3">
    <source>
        <dbReference type="EMBL" id="SFV04373.1"/>
    </source>
</evidence>
<dbReference type="EMBL" id="FPBV01000024">
    <property type="protein sequence ID" value="SFV04373.1"/>
    <property type="molecule type" value="Genomic_DNA"/>
</dbReference>
<sequence length="130" mass="14375">MAYPMPTRCPACQTAMQVTELACPQCDTKVQGTFTAPALFQLNPEQAQFVEVFLRCRGNFKEVERELKISYPTVRARLDQVIQALGYTPAPEAAPADIPAEAGEVLDALGSGELTFEEALQRLKEDRLSR</sequence>
<dbReference type="STRING" id="392015.SAMN05421543_12432"/>
<dbReference type="RefSeq" id="WP_217647707.1">
    <property type="nucleotide sequence ID" value="NZ_FPBV01000024.1"/>
</dbReference>
<feature type="domain" description="DUF2089" evidence="2">
    <location>
        <begin position="9"/>
        <end position="38"/>
    </location>
</feature>
<dbReference type="eggNOG" id="COG3877">
    <property type="taxonomic scope" value="Bacteria"/>
</dbReference>
<dbReference type="Pfam" id="PF09862">
    <property type="entry name" value="DUF2089"/>
    <property type="match status" value="1"/>
</dbReference>
<proteinExistence type="predicted"/>
<accession>A0A1I7L3Q8</accession>
<dbReference type="Gene3D" id="1.10.10.2840">
    <property type="entry name" value="PucR C-terminal helix-turn-helix domain"/>
    <property type="match status" value="1"/>
</dbReference>
<gene>
    <name evidence="3" type="ORF">SAMN05421543_12432</name>
</gene>
<evidence type="ECO:0000259" key="2">
    <source>
        <dbReference type="Pfam" id="PF22747"/>
    </source>
</evidence>
<name>A0A1I7L3Q8_9BACL</name>
<dbReference type="InterPro" id="IPR053957">
    <property type="entry name" value="DUF2089_Zn_ribbon"/>
</dbReference>
<evidence type="ECO:0000259" key="1">
    <source>
        <dbReference type="Pfam" id="PF09862"/>
    </source>
</evidence>
<dbReference type="Proteomes" id="UP000183508">
    <property type="component" value="Unassembled WGS sequence"/>
</dbReference>
<protein>
    <recommendedName>
        <fullName evidence="5">DUF2089 domain-containing protein</fullName>
    </recommendedName>
</protein>
<keyword evidence="4" id="KW-1185">Reference proteome</keyword>